<organism evidence="2 3">
    <name type="scientific">Corynebacterium hadale</name>
    <dbReference type="NCBI Taxonomy" id="2026255"/>
    <lineage>
        <taxon>Bacteria</taxon>
        <taxon>Bacillati</taxon>
        <taxon>Actinomycetota</taxon>
        <taxon>Actinomycetes</taxon>
        <taxon>Mycobacteriales</taxon>
        <taxon>Corynebacteriaceae</taxon>
        <taxon>Corynebacterium</taxon>
    </lineage>
</organism>
<protein>
    <recommendedName>
        <fullName evidence="4">DUF2530 domain-containing protein</fullName>
    </recommendedName>
</protein>
<evidence type="ECO:0000313" key="3">
    <source>
        <dbReference type="Proteomes" id="UP000215771"/>
    </source>
</evidence>
<dbReference type="Proteomes" id="UP000215771">
    <property type="component" value="Unassembled WGS sequence"/>
</dbReference>
<reference evidence="2 3" key="1">
    <citation type="submission" date="2017-08" db="EMBL/GenBank/DDBJ databases">
        <authorList>
            <person name="de Groot N.N."/>
        </authorList>
    </citation>
    <scope>NUCLEOTIDE SEQUENCE [LARGE SCALE GENOMIC DNA]</scope>
    <source>
        <strain evidence="2 3">NBT06-6</strain>
    </source>
</reference>
<accession>A0A269PAD1</accession>
<feature type="transmembrane region" description="Helical" evidence="1">
    <location>
        <begin position="37"/>
        <end position="55"/>
    </location>
</feature>
<keyword evidence="1" id="KW-1133">Transmembrane helix</keyword>
<keyword evidence="1" id="KW-0472">Membrane</keyword>
<keyword evidence="1" id="KW-0812">Transmembrane</keyword>
<sequence length="74" mass="8414">MDQRTDLMWQAIVGFVGFFALLALVQGLVNVFRDQPAIWPGLLAGALALAEWWLVRRWLAWRSSALDDDTQTPQ</sequence>
<evidence type="ECO:0008006" key="4">
    <source>
        <dbReference type="Google" id="ProtNLM"/>
    </source>
</evidence>
<evidence type="ECO:0000256" key="1">
    <source>
        <dbReference type="SAM" id="Phobius"/>
    </source>
</evidence>
<evidence type="ECO:0000313" key="2">
    <source>
        <dbReference type="EMBL" id="PAJ67864.1"/>
    </source>
</evidence>
<name>A0A269PAD1_9CORY</name>
<proteinExistence type="predicted"/>
<dbReference type="EMBL" id="NQMQ01000041">
    <property type="protein sequence ID" value="PAJ67864.1"/>
    <property type="molecule type" value="Genomic_DNA"/>
</dbReference>
<comment type="caution">
    <text evidence="2">The sequence shown here is derived from an EMBL/GenBank/DDBJ whole genome shotgun (WGS) entry which is preliminary data.</text>
</comment>
<gene>
    <name evidence="2" type="ORF">CIG21_12015</name>
</gene>
<dbReference type="AlphaFoldDB" id="A0A269PAD1"/>
<dbReference type="RefSeq" id="WP_095279029.1">
    <property type="nucleotide sequence ID" value="NZ_CP047655.1"/>
</dbReference>